<dbReference type="SUPFAM" id="SSF56436">
    <property type="entry name" value="C-type lectin-like"/>
    <property type="match status" value="1"/>
</dbReference>
<feature type="compositionally biased region" description="Low complexity" evidence="2">
    <location>
        <begin position="1"/>
        <end position="19"/>
    </location>
</feature>
<dbReference type="InterPro" id="IPR016186">
    <property type="entry name" value="C-type_lectin-like/link_sf"/>
</dbReference>
<evidence type="ECO:0000256" key="1">
    <source>
        <dbReference type="ARBA" id="ARBA00023157"/>
    </source>
</evidence>
<dbReference type="Gene3D" id="3.10.100.10">
    <property type="entry name" value="Mannose-Binding Protein A, subunit A"/>
    <property type="match status" value="1"/>
</dbReference>
<dbReference type="InterPro" id="IPR050111">
    <property type="entry name" value="C-type_lectin/snaclec_domain"/>
</dbReference>
<organism evidence="4 5">
    <name type="scientific">Pomacea canaliculata</name>
    <name type="common">Golden apple snail</name>
    <dbReference type="NCBI Taxonomy" id="400727"/>
    <lineage>
        <taxon>Eukaryota</taxon>
        <taxon>Metazoa</taxon>
        <taxon>Spiralia</taxon>
        <taxon>Lophotrochozoa</taxon>
        <taxon>Mollusca</taxon>
        <taxon>Gastropoda</taxon>
        <taxon>Caenogastropoda</taxon>
        <taxon>Architaenioglossa</taxon>
        <taxon>Ampullarioidea</taxon>
        <taxon>Ampullariidae</taxon>
        <taxon>Pomacea</taxon>
    </lineage>
</organism>
<dbReference type="PROSITE" id="PS50041">
    <property type="entry name" value="C_TYPE_LECTIN_2"/>
    <property type="match status" value="1"/>
</dbReference>
<evidence type="ECO:0000259" key="3">
    <source>
        <dbReference type="PROSITE" id="PS50041"/>
    </source>
</evidence>
<protein>
    <recommendedName>
        <fullName evidence="3">C-type lectin domain-containing protein</fullName>
    </recommendedName>
</protein>
<accession>A0A2T7NSH6</accession>
<evidence type="ECO:0000256" key="2">
    <source>
        <dbReference type="SAM" id="MobiDB-lite"/>
    </source>
</evidence>
<dbReference type="PROSITE" id="PS00615">
    <property type="entry name" value="C_TYPE_LECTIN_1"/>
    <property type="match status" value="1"/>
</dbReference>
<sequence>MRVHSDSQTSGSLSQSESQYDTPKVELSGDVSASLVVPLVKLVVDSGDQVFFIAAHDEPSPRSPDVNCARHPKVNSTRLTLRTKLVIALIGRCSGRGRRLVTATGDVMELPIDGPTTVFQKDLVLTATSMSCGVTDPFIAKQRLAILSSVLVAILCQQHVHSMSVMKTSQWQKSNSKILSNSMPVTARSKVECAALCLRHTRCFRFCHNPDTLACIHGHGATSGSGEDYDDNSTCYDKVTKECSASGGYDLYTGRCLTLSSPLVMYHEAQDQCAAQGGHLVYYKSLTEDERPLADLLTHAAIDSQSCVWVGADTIGRNQSFRWNDGTALPASSEVWLPWEPNNLGGVEECVCLVDLRLNDISCGSKLPFVCEIDV</sequence>
<dbReference type="AlphaFoldDB" id="A0A2T7NSH6"/>
<evidence type="ECO:0000313" key="4">
    <source>
        <dbReference type="EMBL" id="PVD24108.1"/>
    </source>
</evidence>
<feature type="region of interest" description="Disordered" evidence="2">
    <location>
        <begin position="1"/>
        <end position="22"/>
    </location>
</feature>
<gene>
    <name evidence="4" type="ORF">C0Q70_14578</name>
</gene>
<comment type="caution">
    <text evidence="4">The sequence shown here is derived from an EMBL/GenBank/DDBJ whole genome shotgun (WGS) entry which is preliminary data.</text>
</comment>
<proteinExistence type="predicted"/>
<feature type="domain" description="C-type lectin" evidence="3">
    <location>
        <begin position="252"/>
        <end position="372"/>
    </location>
</feature>
<keyword evidence="1" id="KW-1015">Disulfide bond</keyword>
<dbReference type="CDD" id="cd00037">
    <property type="entry name" value="CLECT"/>
    <property type="match status" value="1"/>
</dbReference>
<dbReference type="Pfam" id="PF00059">
    <property type="entry name" value="Lectin_C"/>
    <property type="match status" value="1"/>
</dbReference>
<dbReference type="Proteomes" id="UP000245119">
    <property type="component" value="Linkage Group LG9"/>
</dbReference>
<name>A0A2T7NSH6_POMCA</name>
<dbReference type="OrthoDB" id="8935730at2759"/>
<reference evidence="4 5" key="1">
    <citation type="submission" date="2018-04" db="EMBL/GenBank/DDBJ databases">
        <title>The genome of golden apple snail Pomacea canaliculata provides insight into stress tolerance and invasive adaptation.</title>
        <authorList>
            <person name="Liu C."/>
            <person name="Liu B."/>
            <person name="Ren Y."/>
            <person name="Zhang Y."/>
            <person name="Wang H."/>
            <person name="Li S."/>
            <person name="Jiang F."/>
            <person name="Yin L."/>
            <person name="Zhang G."/>
            <person name="Qian W."/>
            <person name="Fan W."/>
        </authorList>
    </citation>
    <scope>NUCLEOTIDE SEQUENCE [LARGE SCALE GENOMIC DNA]</scope>
    <source>
        <strain evidence="4">SZHN2017</strain>
        <tissue evidence="4">Muscle</tissue>
    </source>
</reference>
<dbReference type="PANTHER" id="PTHR22803">
    <property type="entry name" value="MANNOSE, PHOSPHOLIPASE, LECTIN RECEPTOR RELATED"/>
    <property type="match status" value="1"/>
</dbReference>
<dbReference type="EMBL" id="PZQS01000009">
    <property type="protein sequence ID" value="PVD24108.1"/>
    <property type="molecule type" value="Genomic_DNA"/>
</dbReference>
<keyword evidence="5" id="KW-1185">Reference proteome</keyword>
<dbReference type="InterPro" id="IPR001304">
    <property type="entry name" value="C-type_lectin-like"/>
</dbReference>
<dbReference type="SMART" id="SM00034">
    <property type="entry name" value="CLECT"/>
    <property type="match status" value="1"/>
</dbReference>
<evidence type="ECO:0000313" key="5">
    <source>
        <dbReference type="Proteomes" id="UP000245119"/>
    </source>
</evidence>
<dbReference type="InterPro" id="IPR016187">
    <property type="entry name" value="CTDL_fold"/>
</dbReference>
<dbReference type="InterPro" id="IPR018378">
    <property type="entry name" value="C-type_lectin_CS"/>
</dbReference>